<dbReference type="EMBL" id="CM045771">
    <property type="protein sequence ID" value="KAI7988304.1"/>
    <property type="molecule type" value="Genomic_DNA"/>
</dbReference>
<proteinExistence type="predicted"/>
<keyword evidence="2" id="KW-1185">Reference proteome</keyword>
<gene>
    <name evidence="1" type="ORF">LOK49_LG13G01113</name>
</gene>
<evidence type="ECO:0000313" key="1">
    <source>
        <dbReference type="EMBL" id="KAI7988304.1"/>
    </source>
</evidence>
<comment type="caution">
    <text evidence="1">The sequence shown here is derived from an EMBL/GenBank/DDBJ whole genome shotgun (WGS) entry which is preliminary data.</text>
</comment>
<name>A0ACC0FIF9_9ERIC</name>
<reference evidence="1 2" key="1">
    <citation type="journal article" date="2022" name="Plant J.">
        <title>Chromosome-level genome of Camellia lanceoleosa provides a valuable resource for understanding genome evolution and self-incompatibility.</title>
        <authorList>
            <person name="Gong W."/>
            <person name="Xiao S."/>
            <person name="Wang L."/>
            <person name="Liao Z."/>
            <person name="Chang Y."/>
            <person name="Mo W."/>
            <person name="Hu G."/>
            <person name="Li W."/>
            <person name="Zhao G."/>
            <person name="Zhu H."/>
            <person name="Hu X."/>
            <person name="Ji K."/>
            <person name="Xiang X."/>
            <person name="Song Q."/>
            <person name="Yuan D."/>
            <person name="Jin S."/>
            <person name="Zhang L."/>
        </authorList>
    </citation>
    <scope>NUCLEOTIDE SEQUENCE [LARGE SCALE GENOMIC DNA]</scope>
    <source>
        <strain evidence="1">SQ_2022a</strain>
    </source>
</reference>
<sequence length="411" mass="45871">MDAWITRWSDSISEWKGKSKSNERGVWISCMGVPFHLWSNNTFEISATFGGGGALQEDINNPSSFEFGRVDSHIQSGGYQRGVSGVQCMSIPARVCEEHPLIDWAVNLKEVNSSSLLLFFRVQDPNRGPLTVALGNRGDRNPSLKEFFVSNLKIVLGNGSRAKFWVDSWCNTQSLALVFPRLFSLSVHKDGSVSDFVQRSSAGVDWNLLFRRHLFAWEEDDLVGLQGYLMAAPNLRNNVEDKCSWLANPYGQSGGRWSPAVAELGGVSILWKDILGLADRNPSLKEFFVSNLKIVLGNGSRAKFWVDSWCNTQSLALVFPRLFSLSVHKDGSVSDFVQRSSAGVDWNLLFRRHLFAWEEDDLVGLQGYLMAAPNLRNNVEDKCSWLANPSGVFSVASVWDWMASQKGCNLS</sequence>
<evidence type="ECO:0000313" key="2">
    <source>
        <dbReference type="Proteomes" id="UP001060215"/>
    </source>
</evidence>
<dbReference type="Proteomes" id="UP001060215">
    <property type="component" value="Chromosome 14"/>
</dbReference>
<organism evidence="1 2">
    <name type="scientific">Camellia lanceoleosa</name>
    <dbReference type="NCBI Taxonomy" id="1840588"/>
    <lineage>
        <taxon>Eukaryota</taxon>
        <taxon>Viridiplantae</taxon>
        <taxon>Streptophyta</taxon>
        <taxon>Embryophyta</taxon>
        <taxon>Tracheophyta</taxon>
        <taxon>Spermatophyta</taxon>
        <taxon>Magnoliopsida</taxon>
        <taxon>eudicotyledons</taxon>
        <taxon>Gunneridae</taxon>
        <taxon>Pentapetalae</taxon>
        <taxon>asterids</taxon>
        <taxon>Ericales</taxon>
        <taxon>Theaceae</taxon>
        <taxon>Camellia</taxon>
    </lineage>
</organism>
<protein>
    <submittedName>
        <fullName evidence="1">Uncharacterized protein</fullName>
    </submittedName>
</protein>
<accession>A0ACC0FIF9</accession>